<feature type="transmembrane region" description="Helical" evidence="1">
    <location>
        <begin position="48"/>
        <end position="68"/>
    </location>
</feature>
<organism evidence="2 3">
    <name type="scientific">Segatella oulorum</name>
    <dbReference type="NCBI Taxonomy" id="28136"/>
    <lineage>
        <taxon>Bacteria</taxon>
        <taxon>Pseudomonadati</taxon>
        <taxon>Bacteroidota</taxon>
        <taxon>Bacteroidia</taxon>
        <taxon>Bacteroidales</taxon>
        <taxon>Prevotellaceae</taxon>
        <taxon>Segatella</taxon>
    </lineage>
</organism>
<proteinExistence type="predicted"/>
<feature type="transmembrane region" description="Helical" evidence="1">
    <location>
        <begin position="186"/>
        <end position="214"/>
    </location>
</feature>
<dbReference type="RefSeq" id="WP_025069982.1">
    <property type="nucleotide sequence ID" value="NZ_FUXK01000006.1"/>
</dbReference>
<name>A0A1T4MGQ2_9BACT</name>
<keyword evidence="1" id="KW-1133">Transmembrane helix</keyword>
<feature type="transmembrane region" description="Helical" evidence="1">
    <location>
        <begin position="74"/>
        <end position="91"/>
    </location>
</feature>
<evidence type="ECO:0000256" key="1">
    <source>
        <dbReference type="SAM" id="Phobius"/>
    </source>
</evidence>
<accession>A0A1T4MGQ2</accession>
<feature type="transmembrane region" description="Helical" evidence="1">
    <location>
        <begin position="157"/>
        <end position="174"/>
    </location>
</feature>
<reference evidence="2 3" key="1">
    <citation type="submission" date="2017-02" db="EMBL/GenBank/DDBJ databases">
        <authorList>
            <person name="Peterson S.W."/>
        </authorList>
    </citation>
    <scope>NUCLEOTIDE SEQUENCE [LARGE SCALE GENOMIC DNA]</scope>
    <source>
        <strain evidence="2 3">ATCC 43324</strain>
    </source>
</reference>
<protein>
    <recommendedName>
        <fullName evidence="4">O-antigen ligase like membrane protein</fullName>
    </recommendedName>
</protein>
<dbReference type="eggNOG" id="ENOG5030WJF">
    <property type="taxonomic scope" value="Bacteria"/>
</dbReference>
<feature type="transmembrane region" description="Helical" evidence="1">
    <location>
        <begin position="220"/>
        <end position="238"/>
    </location>
</feature>
<gene>
    <name evidence="2" type="ORF">SAMN02745202_00746</name>
</gene>
<evidence type="ECO:0000313" key="2">
    <source>
        <dbReference type="EMBL" id="SJZ66199.1"/>
    </source>
</evidence>
<dbReference type="Proteomes" id="UP000190065">
    <property type="component" value="Unassembled WGS sequence"/>
</dbReference>
<feature type="transmembrane region" description="Helical" evidence="1">
    <location>
        <begin position="365"/>
        <end position="392"/>
    </location>
</feature>
<evidence type="ECO:0000313" key="3">
    <source>
        <dbReference type="Proteomes" id="UP000190065"/>
    </source>
</evidence>
<evidence type="ECO:0008006" key="4">
    <source>
        <dbReference type="Google" id="ProtNLM"/>
    </source>
</evidence>
<dbReference type="EMBL" id="FUXK01000006">
    <property type="protein sequence ID" value="SJZ66199.1"/>
    <property type="molecule type" value="Genomic_DNA"/>
</dbReference>
<keyword evidence="1" id="KW-0812">Transmembrane</keyword>
<feature type="transmembrane region" description="Helical" evidence="1">
    <location>
        <begin position="334"/>
        <end position="353"/>
    </location>
</feature>
<feature type="transmembrane region" description="Helical" evidence="1">
    <location>
        <begin position="112"/>
        <end position="137"/>
    </location>
</feature>
<dbReference type="AlphaFoldDB" id="A0A1T4MGQ2"/>
<sequence length="410" mass="46918">MLLRKIKANWLYIVVFSTFCYSTIELGVLLLTLLYLIRHSLVKAPHVLIYLTLFFAYSVVVATTILGYPMSKGLQQYVLLTLYILIYYSLLSQQKANIEGLFIVYLKVAKVVGLLGFIELCAYAATHIDIFSFTLWAKTNTEVASHIIRVHSTLAEGGYYGTILSPFIAYIILYKDKFHLFKRWQLVLIFTSLACSLSTIAFITAAICLFKWFYQRVNKGILFKMIGACAIGIVIFFVSTTKQSDSEKGFSGIMLRFQQTATALSSLNNIYVIESLNNSSYALLANTYVATHAPLRWTGTGLGTHKLNYHAVYQSNRPLYGLNDEDGYSLFNRLLSETGILGLLVYIVFLFKYRSKQSMINTCVLFYLLGTFIRGGNYFVYGMIFYNMLYYFSYKNTKITQRLRLRNEKK</sequence>
<dbReference type="STRING" id="28136.SAMN02745202_00746"/>
<keyword evidence="1" id="KW-0472">Membrane</keyword>
<feature type="transmembrane region" description="Helical" evidence="1">
    <location>
        <begin position="12"/>
        <end position="36"/>
    </location>
</feature>